<dbReference type="AlphaFoldDB" id="X1MB19"/>
<comment type="caution">
    <text evidence="1">The sequence shown here is derived from an EMBL/GenBank/DDBJ whole genome shotgun (WGS) entry which is preliminary data.</text>
</comment>
<reference evidence="1" key="1">
    <citation type="journal article" date="2014" name="Front. Microbiol.">
        <title>High frequency of phylogenetically diverse reductive dehalogenase-homologous genes in deep subseafloor sedimentary metagenomes.</title>
        <authorList>
            <person name="Kawai M."/>
            <person name="Futagami T."/>
            <person name="Toyoda A."/>
            <person name="Takaki Y."/>
            <person name="Nishi S."/>
            <person name="Hori S."/>
            <person name="Arai W."/>
            <person name="Tsubouchi T."/>
            <person name="Morono Y."/>
            <person name="Uchiyama I."/>
            <person name="Ito T."/>
            <person name="Fujiyama A."/>
            <person name="Inagaki F."/>
            <person name="Takami H."/>
        </authorList>
    </citation>
    <scope>NUCLEOTIDE SEQUENCE</scope>
    <source>
        <strain evidence="1">Expedition CK06-06</strain>
    </source>
</reference>
<dbReference type="EMBL" id="BARV01010694">
    <property type="protein sequence ID" value="GAI15301.1"/>
    <property type="molecule type" value="Genomic_DNA"/>
</dbReference>
<sequence>MKAFCKILSDESIGNANYEDVVFATDTLTIAKPGIIVYPIDLELKLS</sequence>
<proteinExistence type="predicted"/>
<gene>
    <name evidence="1" type="ORF">S06H3_20610</name>
</gene>
<name>X1MB19_9ZZZZ</name>
<evidence type="ECO:0000313" key="1">
    <source>
        <dbReference type="EMBL" id="GAI15301.1"/>
    </source>
</evidence>
<organism evidence="1">
    <name type="scientific">marine sediment metagenome</name>
    <dbReference type="NCBI Taxonomy" id="412755"/>
    <lineage>
        <taxon>unclassified sequences</taxon>
        <taxon>metagenomes</taxon>
        <taxon>ecological metagenomes</taxon>
    </lineage>
</organism>
<accession>X1MB19</accession>
<protein>
    <submittedName>
        <fullName evidence="1">Uncharacterized protein</fullName>
    </submittedName>
</protein>